<keyword evidence="3" id="KW-1185">Reference proteome</keyword>
<dbReference type="Proteomes" id="UP000182190">
    <property type="component" value="Unassembled WGS sequence"/>
</dbReference>
<dbReference type="EMBL" id="CZCS02000181">
    <property type="protein sequence ID" value="VXD18756.1"/>
    <property type="molecule type" value="Genomic_DNA"/>
</dbReference>
<dbReference type="RefSeq" id="WP_083617917.1">
    <property type="nucleotide sequence ID" value="NZ_LR735002.1"/>
</dbReference>
<comment type="caution">
    <text evidence="2">The sequence shown here is derived from an EMBL/GenBank/DDBJ whole genome shotgun (WGS) entry which is preliminary data.</text>
</comment>
<reference evidence="2" key="1">
    <citation type="submission" date="2019-10" db="EMBL/GenBank/DDBJ databases">
        <authorList>
            <consortium name="Genoscope - CEA"/>
            <person name="William W."/>
        </authorList>
    </citation>
    <scope>NUCLEOTIDE SEQUENCE [LARGE SCALE GENOMIC DNA]</scope>
    <source>
        <strain evidence="2">BBR_PRJEB10994</strain>
    </source>
</reference>
<feature type="transmembrane region" description="Helical" evidence="1">
    <location>
        <begin position="78"/>
        <end position="101"/>
    </location>
</feature>
<feature type="transmembrane region" description="Helical" evidence="1">
    <location>
        <begin position="49"/>
        <end position="71"/>
    </location>
</feature>
<dbReference type="OrthoDB" id="9924656at2"/>
<dbReference type="AlphaFoldDB" id="A0A7Z9BTG2"/>
<organism evidence="2 3">
    <name type="scientific">Planktothrix paucivesiculata PCC 9631</name>
    <dbReference type="NCBI Taxonomy" id="671071"/>
    <lineage>
        <taxon>Bacteria</taxon>
        <taxon>Bacillati</taxon>
        <taxon>Cyanobacteriota</taxon>
        <taxon>Cyanophyceae</taxon>
        <taxon>Oscillatoriophycideae</taxon>
        <taxon>Oscillatoriales</taxon>
        <taxon>Microcoleaceae</taxon>
        <taxon>Planktothrix</taxon>
    </lineage>
</organism>
<name>A0A7Z9BTG2_9CYAN</name>
<evidence type="ECO:0000256" key="1">
    <source>
        <dbReference type="SAM" id="Phobius"/>
    </source>
</evidence>
<keyword evidence="1" id="KW-1133">Transmembrane helix</keyword>
<keyword evidence="1" id="KW-0472">Membrane</keyword>
<feature type="transmembrane region" description="Helical" evidence="1">
    <location>
        <begin position="20"/>
        <end position="43"/>
    </location>
</feature>
<sequence>MGQPSRYVAIRTLTKMIQFYRVVGFFLLVASGASLVSLLALLITQLRELFFIISLLCSIGLGIAGTVIYYRKTDDKEWVLGLVFIIGLATALSLGGVIQWVTQ</sequence>
<proteinExistence type="predicted"/>
<gene>
    <name evidence="2" type="ORF">PL9631_410038</name>
</gene>
<evidence type="ECO:0000313" key="3">
    <source>
        <dbReference type="Proteomes" id="UP000182190"/>
    </source>
</evidence>
<evidence type="ECO:0000313" key="2">
    <source>
        <dbReference type="EMBL" id="VXD18756.1"/>
    </source>
</evidence>
<protein>
    <submittedName>
        <fullName evidence="2">Uncharacterized protein</fullName>
    </submittedName>
</protein>
<keyword evidence="1" id="KW-0812">Transmembrane</keyword>
<accession>A0A7Z9BTG2</accession>